<evidence type="ECO:0000313" key="1">
    <source>
        <dbReference type="EMBL" id="KAK1132081.1"/>
    </source>
</evidence>
<organism evidence="1 2">
    <name type="scientific">Melipona bicolor</name>
    <dbReference type="NCBI Taxonomy" id="60889"/>
    <lineage>
        <taxon>Eukaryota</taxon>
        <taxon>Metazoa</taxon>
        <taxon>Ecdysozoa</taxon>
        <taxon>Arthropoda</taxon>
        <taxon>Hexapoda</taxon>
        <taxon>Insecta</taxon>
        <taxon>Pterygota</taxon>
        <taxon>Neoptera</taxon>
        <taxon>Endopterygota</taxon>
        <taxon>Hymenoptera</taxon>
        <taxon>Apocrita</taxon>
        <taxon>Aculeata</taxon>
        <taxon>Apoidea</taxon>
        <taxon>Anthophila</taxon>
        <taxon>Apidae</taxon>
        <taxon>Melipona</taxon>
    </lineage>
</organism>
<proteinExistence type="predicted"/>
<keyword evidence="2" id="KW-1185">Reference proteome</keyword>
<dbReference type="Proteomes" id="UP001177670">
    <property type="component" value="Unassembled WGS sequence"/>
</dbReference>
<gene>
    <name evidence="1" type="ORF">K0M31_016219</name>
</gene>
<name>A0AA40G6Q8_9HYME</name>
<dbReference type="AlphaFoldDB" id="A0AA40G6Q8"/>
<comment type="caution">
    <text evidence="1">The sequence shown here is derived from an EMBL/GenBank/DDBJ whole genome shotgun (WGS) entry which is preliminary data.</text>
</comment>
<feature type="non-terminal residue" evidence="1">
    <location>
        <position position="1"/>
    </location>
</feature>
<protein>
    <submittedName>
        <fullName evidence="1">Uncharacterized protein</fullName>
    </submittedName>
</protein>
<accession>A0AA40G6Q8</accession>
<reference evidence="1" key="1">
    <citation type="submission" date="2021-10" db="EMBL/GenBank/DDBJ databases">
        <title>Melipona bicolor Genome sequencing and assembly.</title>
        <authorList>
            <person name="Araujo N.S."/>
            <person name="Arias M.C."/>
        </authorList>
    </citation>
    <scope>NUCLEOTIDE SEQUENCE</scope>
    <source>
        <strain evidence="1">USP_2M_L1-L4_2017</strain>
        <tissue evidence="1">Whole body</tissue>
    </source>
</reference>
<evidence type="ECO:0000313" key="2">
    <source>
        <dbReference type="Proteomes" id="UP001177670"/>
    </source>
</evidence>
<sequence length="71" mass="7847">MSSIVGADGLVELDGLIYEIGISTPFSIKPLSSPWPFLLAGNSYSRQRQTDSSKIKTVYEWKVQQEVAIIS</sequence>
<dbReference type="EMBL" id="JAHYIQ010000005">
    <property type="protein sequence ID" value="KAK1132081.1"/>
    <property type="molecule type" value="Genomic_DNA"/>
</dbReference>